<organism evidence="2 3">
    <name type="scientific">Planktothrix agardhii (strain NIVA-CYA 126/8)</name>
    <dbReference type="NCBI Taxonomy" id="388467"/>
    <lineage>
        <taxon>Bacteria</taxon>
        <taxon>Bacillati</taxon>
        <taxon>Cyanobacteriota</taxon>
        <taxon>Cyanophyceae</taxon>
        <taxon>Oscillatoriophycideae</taxon>
        <taxon>Oscillatoriales</taxon>
        <taxon>Microcoleaceae</taxon>
        <taxon>Planktothrix</taxon>
    </lineage>
</organism>
<keyword evidence="3" id="KW-1185">Reference proteome</keyword>
<feature type="chain" id="PRO_5001687573" description="DUF3352 domain-containing protein" evidence="1">
    <location>
        <begin position="25"/>
        <end position="547"/>
    </location>
</feature>
<dbReference type="InterPro" id="IPR021787">
    <property type="entry name" value="DUF3352"/>
</dbReference>
<accession>A0A073CKD8</accession>
<dbReference type="STRING" id="388467.A19Y_3408"/>
<reference evidence="2 3" key="1">
    <citation type="journal article" date="2014" name="Appl. Environ. Microbiol.">
        <title>Elucidation of insertion elements encoded on plasmids and in vitro construction of shuttle vectors from the toxic cyanobacterium Planktothrix.</title>
        <authorList>
            <person name="Christiansen G."/>
            <person name="Goesmann A."/>
            <person name="Kurmayer R."/>
        </authorList>
    </citation>
    <scope>NUCLEOTIDE SEQUENCE [LARGE SCALE GENOMIC DNA]</scope>
    <source>
        <strain evidence="2 3">NIVA-CYA 126/8</strain>
    </source>
</reference>
<evidence type="ECO:0000313" key="3">
    <source>
        <dbReference type="Proteomes" id="UP000027395"/>
    </source>
</evidence>
<gene>
    <name evidence="2" type="ORF">A19Y_3408</name>
</gene>
<feature type="signal peptide" evidence="1">
    <location>
        <begin position="1"/>
        <end position="24"/>
    </location>
</feature>
<protein>
    <recommendedName>
        <fullName evidence="4">DUF3352 domain-containing protein</fullName>
    </recommendedName>
</protein>
<evidence type="ECO:0008006" key="4">
    <source>
        <dbReference type="Google" id="ProtNLM"/>
    </source>
</evidence>
<evidence type="ECO:0000313" key="2">
    <source>
        <dbReference type="EMBL" id="KEI68188.1"/>
    </source>
</evidence>
<proteinExistence type="predicted"/>
<dbReference type="Proteomes" id="UP000027395">
    <property type="component" value="Chromosome"/>
</dbReference>
<name>A0A073CKD8_PLAA1</name>
<sequence>MLIRKKSKLLLAVAALTVCGSVAAAFYLTTERHKAYSPLESGKLVPDEAIMATYVSATPQVLSELQNFGTPEAQALVSRGIKIFQQQSLAGATINFNQDIQPWIGGVMVALLPTDGIKSATDAQLLMVVGIKNKWKSWQFAQKLKASSEVKSQQSQYRGVTLSSYTEKTGKQYNVAVINNQVVIAANPETVKRAINTFMGSPSLVSLSGKSDLFFQSANLANPLVTVFITDYDRLTQDLSSTWPEVLSLSGQSISSLKPIQSMVIGVGVEGDGMRLKAMAQLRPNGKVSQQPPEFGKMIDRFPSDTLALVNSHDLHQIWLQFLTLGENNRDLNKIISQIRLGLQAINLDADREVFGWMDGEFALAAIASEKGVLASLGLGGVLLIETSDRPAAEIMLNKLNTLVAGGNPPINIEQRSLSGIEVTEWNDPKQGTLFGHGWLSPNVIFVAFGGPVVEAMTQNPTNPLNHSQRFQEISKSLPSSHHSYVYLDIEKITSWAMGYLLASPAIALQPNRMTILNSIRGVGISASFPDPSQVEVEMLLVLKPKT</sequence>
<dbReference type="Pfam" id="PF11832">
    <property type="entry name" value="DUF3352"/>
    <property type="match status" value="1"/>
</dbReference>
<dbReference type="eggNOG" id="COG3827">
    <property type="taxonomic scope" value="Bacteria"/>
</dbReference>
<dbReference type="PATRIC" id="fig|388467.6.peg.3357"/>
<evidence type="ECO:0000256" key="1">
    <source>
        <dbReference type="SAM" id="SignalP"/>
    </source>
</evidence>
<dbReference type="HOGENOM" id="CLU_029185_0_0_3"/>
<dbReference type="EMBL" id="CM002803">
    <property type="protein sequence ID" value="KEI68188.1"/>
    <property type="molecule type" value="Genomic_DNA"/>
</dbReference>
<dbReference type="RefSeq" id="WP_042155522.1">
    <property type="nucleotide sequence ID" value="NZ_CM002803.1"/>
</dbReference>
<keyword evidence="1" id="KW-0732">Signal</keyword>
<dbReference type="AlphaFoldDB" id="A0A073CKD8"/>